<gene>
    <name evidence="3" type="ORF">HMPREF0091_10483</name>
</gene>
<dbReference type="Proteomes" id="UP000005947">
    <property type="component" value="Unassembled WGS sequence"/>
</dbReference>
<sequence>MKKNESRTTIVDEAAHAQNVHDQKEVSARVDVSVDKAQANDHTNTSTQDASTHGAPTVENATFNEFTRVCAAYVKGREHACIGAAVGLLVALLIFSIGLFRTLLIGFCIALGIAIGQYVDGNPKILSLVQKLFKDNRN</sequence>
<dbReference type="GeneID" id="93210099"/>
<feature type="compositionally biased region" description="Polar residues" evidence="1">
    <location>
        <begin position="40"/>
        <end position="51"/>
    </location>
</feature>
<dbReference type="Pfam" id="PF10031">
    <property type="entry name" value="DUF2273"/>
    <property type="match status" value="1"/>
</dbReference>
<keyword evidence="2" id="KW-1133">Transmembrane helix</keyword>
<feature type="region of interest" description="Disordered" evidence="1">
    <location>
        <begin position="1"/>
        <end position="28"/>
    </location>
</feature>
<evidence type="ECO:0000256" key="1">
    <source>
        <dbReference type="SAM" id="MobiDB-lite"/>
    </source>
</evidence>
<dbReference type="eggNOG" id="COG5547">
    <property type="taxonomic scope" value="Bacteria"/>
</dbReference>
<evidence type="ECO:0000256" key="2">
    <source>
        <dbReference type="SAM" id="Phobius"/>
    </source>
</evidence>
<feature type="region of interest" description="Disordered" evidence="1">
    <location>
        <begin position="37"/>
        <end position="56"/>
    </location>
</feature>
<organism evidence="3 4">
    <name type="scientific">Fannyhessea vaginae DSM 15829</name>
    <dbReference type="NCBI Taxonomy" id="525256"/>
    <lineage>
        <taxon>Bacteria</taxon>
        <taxon>Bacillati</taxon>
        <taxon>Actinomycetota</taxon>
        <taxon>Coriobacteriia</taxon>
        <taxon>Coriobacteriales</taxon>
        <taxon>Atopobiaceae</taxon>
        <taxon>Fannyhessea</taxon>
    </lineage>
</organism>
<dbReference type="EMBL" id="ACGK02000001">
    <property type="protein sequence ID" value="EGF23536.1"/>
    <property type="molecule type" value="Genomic_DNA"/>
</dbReference>
<keyword evidence="2" id="KW-0472">Membrane</keyword>
<accession>F1T492</accession>
<comment type="caution">
    <text evidence="3">The sequence shown here is derived from an EMBL/GenBank/DDBJ whole genome shotgun (WGS) entry which is preliminary data.</text>
</comment>
<reference evidence="3 4" key="1">
    <citation type="submission" date="2011-02" db="EMBL/GenBank/DDBJ databases">
        <authorList>
            <person name="Muzny D."/>
            <person name="Qin X."/>
            <person name="Buhay C."/>
            <person name="Dugan-Rocha S."/>
            <person name="Ding Y."/>
            <person name="Chen G."/>
            <person name="Hawes A."/>
            <person name="Holder M."/>
            <person name="Jhangiani S."/>
            <person name="Johnson A."/>
            <person name="Khan Z."/>
            <person name="Li Z."/>
            <person name="Liu W."/>
            <person name="Liu X."/>
            <person name="Perez L."/>
            <person name="Shen H."/>
            <person name="Wang Q."/>
            <person name="Watt J."/>
            <person name="Xi L."/>
            <person name="Xin Y."/>
            <person name="Zhou J."/>
            <person name="Deng J."/>
            <person name="Jiang H."/>
            <person name="Liu Y."/>
            <person name="Qu J."/>
            <person name="Song X.-Z."/>
            <person name="Zhang L."/>
            <person name="Villasana D."/>
            <person name="Johnson A."/>
            <person name="Liu J."/>
            <person name="Liyanage D."/>
            <person name="Lorensuhewa L."/>
            <person name="Robinson T."/>
            <person name="Song A."/>
            <person name="Song B.-B."/>
            <person name="Dinh H."/>
            <person name="Thornton R."/>
            <person name="Coyle M."/>
            <person name="Francisco L."/>
            <person name="Jackson L."/>
            <person name="Javaid M."/>
            <person name="Korchina V."/>
            <person name="Kovar C."/>
            <person name="Mata R."/>
            <person name="Mathew T."/>
            <person name="Ngo R."/>
            <person name="Nguyen L."/>
            <person name="Nguyen N."/>
            <person name="Okwuonu G."/>
            <person name="Ongeri F."/>
            <person name="Pham C."/>
            <person name="Simmons D."/>
            <person name="Wilczek-Boney K."/>
            <person name="Hale W."/>
            <person name="Jakkamsetti A."/>
            <person name="Pham P."/>
            <person name="Ruth R."/>
            <person name="San Lucas F."/>
            <person name="Warren J."/>
            <person name="Zhang J."/>
            <person name="Zhao Z."/>
            <person name="Zhou C."/>
            <person name="Zhu D."/>
            <person name="Lee S."/>
            <person name="Bess C."/>
            <person name="Blankenburg K."/>
            <person name="Forbes L."/>
            <person name="Fu Q."/>
            <person name="Gubbala S."/>
            <person name="Hirani K."/>
            <person name="Jayaseelan J.C."/>
            <person name="Lara F."/>
            <person name="Munidasa M."/>
            <person name="Palculict T."/>
            <person name="Patil S."/>
            <person name="Pu L.-L."/>
            <person name="Saada N."/>
            <person name="Tang L."/>
            <person name="Weissenberger G."/>
            <person name="Zhu Y."/>
            <person name="Hemphill L."/>
            <person name="Shang Y."/>
            <person name="Youmans B."/>
            <person name="Ayvaz T."/>
            <person name="Ross M."/>
            <person name="Santibanez J."/>
            <person name="Aqrawi P."/>
            <person name="Gross S."/>
            <person name="Joshi V."/>
            <person name="Fowler G."/>
            <person name="Nazareth L."/>
            <person name="Reid J."/>
            <person name="Worley K."/>
            <person name="Petrosino J."/>
            <person name="Highlander S."/>
            <person name="Gibbs R."/>
        </authorList>
    </citation>
    <scope>NUCLEOTIDE SEQUENCE [LARGE SCALE GENOMIC DNA]</scope>
    <source>
        <strain evidence="3 4">DSM 15829</strain>
    </source>
</reference>
<evidence type="ECO:0000313" key="3">
    <source>
        <dbReference type="EMBL" id="EGF23536.1"/>
    </source>
</evidence>
<dbReference type="AlphaFoldDB" id="F1T492"/>
<feature type="compositionally biased region" description="Basic and acidic residues" evidence="1">
    <location>
        <begin position="13"/>
        <end position="28"/>
    </location>
</feature>
<evidence type="ECO:0000313" key="4">
    <source>
        <dbReference type="Proteomes" id="UP000005947"/>
    </source>
</evidence>
<keyword evidence="2" id="KW-0812">Transmembrane</keyword>
<dbReference type="OrthoDB" id="3186702at2"/>
<keyword evidence="4" id="KW-1185">Reference proteome</keyword>
<dbReference type="RefSeq" id="WP_006302660.1">
    <property type="nucleotide sequence ID" value="NZ_ACGK02000001.1"/>
</dbReference>
<feature type="transmembrane region" description="Helical" evidence="2">
    <location>
        <begin position="82"/>
        <end position="115"/>
    </location>
</feature>
<dbReference type="InterPro" id="IPR018730">
    <property type="entry name" value="DUF2273"/>
</dbReference>
<name>F1T492_9ACTN</name>
<proteinExistence type="predicted"/>
<protein>
    <recommendedName>
        <fullName evidence="5">DUF2273 domain-containing protein</fullName>
    </recommendedName>
</protein>
<evidence type="ECO:0008006" key="5">
    <source>
        <dbReference type="Google" id="ProtNLM"/>
    </source>
</evidence>